<sequence length="216" mass="24665">MIYWTRYVRNGKVKSGGIKNGNEASWILLLDSPFRIITISVGDRGLNSFKIKTLQAGVVVCNGKLQWVDTDKENMIKGFLVFDPFNNPELLSYIDPPIEFSPKGSVSFGVFHGHIRIFQMFRADPHHFDVWELEDYSNADTWCLTHKVYMKDLVSECSDLVKIAMDIWRSMSFLAFHPTVGEIALQFQNNIVLCNMQMKVLKVASKLSDCEILAGY</sequence>
<dbReference type="AlphaFoldDB" id="A0AAW2C649"/>
<evidence type="ECO:0008006" key="3">
    <source>
        <dbReference type="Google" id="ProtNLM"/>
    </source>
</evidence>
<keyword evidence="2" id="KW-1185">Reference proteome</keyword>
<evidence type="ECO:0000313" key="2">
    <source>
        <dbReference type="Proteomes" id="UP001459277"/>
    </source>
</evidence>
<protein>
    <recommendedName>
        <fullName evidence="3">F-box associated domain-containing protein</fullName>
    </recommendedName>
</protein>
<comment type="caution">
    <text evidence="1">The sequence shown here is derived from an EMBL/GenBank/DDBJ whole genome shotgun (WGS) entry which is preliminary data.</text>
</comment>
<organism evidence="1 2">
    <name type="scientific">Lithocarpus litseifolius</name>
    <dbReference type="NCBI Taxonomy" id="425828"/>
    <lineage>
        <taxon>Eukaryota</taxon>
        <taxon>Viridiplantae</taxon>
        <taxon>Streptophyta</taxon>
        <taxon>Embryophyta</taxon>
        <taxon>Tracheophyta</taxon>
        <taxon>Spermatophyta</taxon>
        <taxon>Magnoliopsida</taxon>
        <taxon>eudicotyledons</taxon>
        <taxon>Gunneridae</taxon>
        <taxon>Pentapetalae</taxon>
        <taxon>rosids</taxon>
        <taxon>fabids</taxon>
        <taxon>Fagales</taxon>
        <taxon>Fagaceae</taxon>
        <taxon>Lithocarpus</taxon>
    </lineage>
</organism>
<proteinExistence type="predicted"/>
<reference evidence="1 2" key="1">
    <citation type="submission" date="2024-01" db="EMBL/GenBank/DDBJ databases">
        <title>A telomere-to-telomere, gap-free genome of sweet tea (Lithocarpus litseifolius).</title>
        <authorList>
            <person name="Zhou J."/>
        </authorList>
    </citation>
    <scope>NUCLEOTIDE SEQUENCE [LARGE SCALE GENOMIC DNA]</scope>
    <source>
        <strain evidence="1">Zhou-2022a</strain>
        <tissue evidence="1">Leaf</tissue>
    </source>
</reference>
<gene>
    <name evidence="1" type="ORF">SO802_026830</name>
</gene>
<dbReference type="Proteomes" id="UP001459277">
    <property type="component" value="Unassembled WGS sequence"/>
</dbReference>
<evidence type="ECO:0000313" key="1">
    <source>
        <dbReference type="EMBL" id="KAK9991845.1"/>
    </source>
</evidence>
<accession>A0AAW2C649</accession>
<name>A0AAW2C649_9ROSI</name>
<dbReference type="EMBL" id="JAZDWU010000009">
    <property type="protein sequence ID" value="KAK9991845.1"/>
    <property type="molecule type" value="Genomic_DNA"/>
</dbReference>